<proteinExistence type="predicted"/>
<keyword evidence="1" id="KW-0472">Membrane</keyword>
<feature type="transmembrane region" description="Helical" evidence="1">
    <location>
        <begin position="97"/>
        <end position="125"/>
    </location>
</feature>
<gene>
    <name evidence="3" type="ORF">PoB_007457400</name>
</gene>
<keyword evidence="1" id="KW-0812">Transmembrane</keyword>
<feature type="transmembrane region" description="Helical" evidence="1">
    <location>
        <begin position="64"/>
        <end position="85"/>
    </location>
</feature>
<feature type="chain" id="PRO_5043573622" evidence="2">
    <location>
        <begin position="23"/>
        <end position="243"/>
    </location>
</feature>
<dbReference type="PANTHER" id="PTHR33802">
    <property type="entry name" value="SI:CH211-161H7.5-RELATED"/>
    <property type="match status" value="1"/>
</dbReference>
<feature type="transmembrane region" description="Helical" evidence="1">
    <location>
        <begin position="12"/>
        <end position="35"/>
    </location>
</feature>
<keyword evidence="4" id="KW-1185">Reference proteome</keyword>
<name>A0AAV4DUZ9_9GAST</name>
<comment type="caution">
    <text evidence="3">The sequence shown here is derived from an EMBL/GenBank/DDBJ whole genome shotgun (WGS) entry which is preliminary data.</text>
</comment>
<reference evidence="3 4" key="1">
    <citation type="journal article" date="2021" name="Elife">
        <title>Chloroplast acquisition without the gene transfer in kleptoplastic sea slugs, Plakobranchus ocellatus.</title>
        <authorList>
            <person name="Maeda T."/>
            <person name="Takahashi S."/>
            <person name="Yoshida T."/>
            <person name="Shimamura S."/>
            <person name="Takaki Y."/>
            <person name="Nagai Y."/>
            <person name="Toyoda A."/>
            <person name="Suzuki Y."/>
            <person name="Arimoto A."/>
            <person name="Ishii H."/>
            <person name="Satoh N."/>
            <person name="Nishiyama T."/>
            <person name="Hasebe M."/>
            <person name="Maruyama T."/>
            <person name="Minagawa J."/>
            <person name="Obokata J."/>
            <person name="Shigenobu S."/>
        </authorList>
    </citation>
    <scope>NUCLEOTIDE SEQUENCE [LARGE SCALE GENOMIC DNA]</scope>
</reference>
<accession>A0AAV4DUZ9</accession>
<feature type="transmembrane region" description="Helical" evidence="1">
    <location>
        <begin position="177"/>
        <end position="195"/>
    </location>
</feature>
<organism evidence="3 4">
    <name type="scientific">Plakobranchus ocellatus</name>
    <dbReference type="NCBI Taxonomy" id="259542"/>
    <lineage>
        <taxon>Eukaryota</taxon>
        <taxon>Metazoa</taxon>
        <taxon>Spiralia</taxon>
        <taxon>Lophotrochozoa</taxon>
        <taxon>Mollusca</taxon>
        <taxon>Gastropoda</taxon>
        <taxon>Heterobranchia</taxon>
        <taxon>Euthyneura</taxon>
        <taxon>Panpulmonata</taxon>
        <taxon>Sacoglossa</taxon>
        <taxon>Placobranchoidea</taxon>
        <taxon>Plakobranchidae</taxon>
        <taxon>Plakobranchus</taxon>
    </lineage>
</organism>
<evidence type="ECO:0000313" key="3">
    <source>
        <dbReference type="EMBL" id="GFO48069.1"/>
    </source>
</evidence>
<sequence length="243" mass="27667">MATDHNPGQLLCILLNLVFVVGTSLVIVCSLANQYGFSEPIPQLLRQDLQDTANNKPSPISPASWIHCAWAIVFLWQLIFVFHALNSVCRKWTGVPVYTYPVLISSSLLSCFNLACAFNVAWFVFYDRGYSSTACLFIVLSVILGWAAYGLSLYSLEINLFRLRKAERYKDICMQRFIVHWWCGWWCVIVARVGGHRQFPDDGHGRGQDQSLHRSRTRCSIKSMKSIGEVIIKWLSWLALGSR</sequence>
<keyword evidence="1" id="KW-1133">Transmembrane helix</keyword>
<dbReference type="EMBL" id="BLXT01008371">
    <property type="protein sequence ID" value="GFO48069.1"/>
    <property type="molecule type" value="Genomic_DNA"/>
</dbReference>
<evidence type="ECO:0000313" key="4">
    <source>
        <dbReference type="Proteomes" id="UP000735302"/>
    </source>
</evidence>
<feature type="transmembrane region" description="Helical" evidence="1">
    <location>
        <begin position="131"/>
        <end position="156"/>
    </location>
</feature>
<keyword evidence="2" id="KW-0732">Signal</keyword>
<dbReference type="PANTHER" id="PTHR33802:SF1">
    <property type="entry name" value="XK-RELATED PROTEIN"/>
    <property type="match status" value="1"/>
</dbReference>
<evidence type="ECO:0000256" key="2">
    <source>
        <dbReference type="SAM" id="SignalP"/>
    </source>
</evidence>
<dbReference type="Proteomes" id="UP000735302">
    <property type="component" value="Unassembled WGS sequence"/>
</dbReference>
<protein>
    <submittedName>
        <fullName evidence="3">Uncharacterized protein</fullName>
    </submittedName>
</protein>
<evidence type="ECO:0000256" key="1">
    <source>
        <dbReference type="SAM" id="Phobius"/>
    </source>
</evidence>
<feature type="signal peptide" evidence="2">
    <location>
        <begin position="1"/>
        <end position="22"/>
    </location>
</feature>
<dbReference type="AlphaFoldDB" id="A0AAV4DUZ9"/>